<gene>
    <name evidence="2" type="ORF">B4U80_08595</name>
</gene>
<sequence>MSIQSVITAEDVRKLLELFSVSCFKPKENDKRANAVQNKCMELFRVDYKQLITLNNENGELSSSYPSKIIIPDKDYAEKGEIENSNDFDGCRLRELALKARIARCRARFPAPVILYDNKYVCRSATLSCGPEIYGRKGLDILFTANSEESKDATDCASTQSLSSLSSLTISDSSQVFSNVRSRDINLLKYLRVGYICDLMVEKKKVKFCLNITSSEKADKESRYSDFEILSLPYPGCEFFRDYRDNDYYAEGLVFDWTQNFVDADLEIPNTELNRQLGINWTEYRKWDIITLTQNYLKLLLFYLKNFNYSLLIHCISGWDRTPLFISLLRLSLWADGKIHENLSPVEITFLTVAYDWYLFGHNLSDRIQKGEEILFFCFYFLKFISNDAFSIDSFKSSDINKTVKTQLNCSEAEEALFLVNNCSAKISGSSSSLDSSTSTSSFKSQDNGPPIYFPCIDESFVSSGSYPSTPPTLTNSEEGTHFLSNSRAVNECEDEEESVNGFRSTSTEDKSNSKTTPVAIPVGSGKVPENNALYRSDSWQLVSDTGSIRESNHSKEFYSSPESIGSVHSSKNVAQHQSDSKCESTKNAPTFSRSEKLQEVRSIFYNAYSAAIGFRFKNGNELSTGSGISTLLDHIAGTVAKKTSAYYS</sequence>
<name>A0A443SQ62_9ACAR</name>
<proteinExistence type="predicted"/>
<dbReference type="STRING" id="299467.A0A443SQ62"/>
<dbReference type="InterPro" id="IPR016130">
    <property type="entry name" value="Tyr_Pase_AS"/>
</dbReference>
<dbReference type="InterPro" id="IPR029021">
    <property type="entry name" value="Prot-tyrosine_phosphatase-like"/>
</dbReference>
<dbReference type="SUPFAM" id="SSF52799">
    <property type="entry name" value="(Phosphotyrosine protein) phosphatases II"/>
    <property type="match status" value="1"/>
</dbReference>
<dbReference type="InterPro" id="IPR039802">
    <property type="entry name" value="MTMR14"/>
</dbReference>
<dbReference type="VEuPathDB" id="VectorBase:LDEU002382"/>
<protein>
    <submittedName>
        <fullName evidence="2">Myotubularin-related protein 14-like protein</fullName>
    </submittedName>
</protein>
<accession>A0A443SQ62</accession>
<comment type="caution">
    <text evidence="2">The sequence shown here is derived from an EMBL/GenBank/DDBJ whole genome shotgun (WGS) entry which is preliminary data.</text>
</comment>
<feature type="region of interest" description="Disordered" evidence="1">
    <location>
        <begin position="488"/>
        <end position="525"/>
    </location>
</feature>
<reference evidence="2 3" key="1">
    <citation type="journal article" date="2018" name="Gigascience">
        <title>Genomes of trombidid mites reveal novel predicted allergens and laterally-transferred genes associated with secondary metabolism.</title>
        <authorList>
            <person name="Dong X."/>
            <person name="Chaisiri K."/>
            <person name="Xia D."/>
            <person name="Armstrong S.D."/>
            <person name="Fang Y."/>
            <person name="Donnelly M.J."/>
            <person name="Kadowaki T."/>
            <person name="McGarry J.W."/>
            <person name="Darby A.C."/>
            <person name="Makepeace B.L."/>
        </authorList>
    </citation>
    <scope>NUCLEOTIDE SEQUENCE [LARGE SCALE GENOMIC DNA]</scope>
    <source>
        <strain evidence="2">UoL-UT</strain>
    </source>
</reference>
<dbReference type="PANTHER" id="PTHR13524:SF2">
    <property type="entry name" value="MYOTUBULARIN-RELATED PROTEIN 14"/>
    <property type="match status" value="1"/>
</dbReference>
<dbReference type="PROSITE" id="PS00383">
    <property type="entry name" value="TYR_PHOSPHATASE_1"/>
    <property type="match status" value="1"/>
</dbReference>
<dbReference type="OrthoDB" id="2408718at2759"/>
<dbReference type="Proteomes" id="UP000288716">
    <property type="component" value="Unassembled WGS sequence"/>
</dbReference>
<dbReference type="EMBL" id="NCKV01000814">
    <property type="protein sequence ID" value="RWS29659.1"/>
    <property type="molecule type" value="Genomic_DNA"/>
</dbReference>
<evidence type="ECO:0000313" key="2">
    <source>
        <dbReference type="EMBL" id="RWS29659.1"/>
    </source>
</evidence>
<dbReference type="AlphaFoldDB" id="A0A443SQ62"/>
<dbReference type="PANTHER" id="PTHR13524">
    <property type="entry name" value="MYOTUBULARIN-RELATED"/>
    <property type="match status" value="1"/>
</dbReference>
<evidence type="ECO:0000313" key="3">
    <source>
        <dbReference type="Proteomes" id="UP000288716"/>
    </source>
</evidence>
<keyword evidence="3" id="KW-1185">Reference proteome</keyword>
<evidence type="ECO:0000256" key="1">
    <source>
        <dbReference type="SAM" id="MobiDB-lite"/>
    </source>
</evidence>
<dbReference type="GO" id="GO:0004438">
    <property type="term" value="F:phosphatidylinositol-3-phosphate phosphatase activity"/>
    <property type="evidence" value="ECO:0007669"/>
    <property type="project" value="InterPro"/>
</dbReference>
<organism evidence="2 3">
    <name type="scientific">Leptotrombidium deliense</name>
    <dbReference type="NCBI Taxonomy" id="299467"/>
    <lineage>
        <taxon>Eukaryota</taxon>
        <taxon>Metazoa</taxon>
        <taxon>Ecdysozoa</taxon>
        <taxon>Arthropoda</taxon>
        <taxon>Chelicerata</taxon>
        <taxon>Arachnida</taxon>
        <taxon>Acari</taxon>
        <taxon>Acariformes</taxon>
        <taxon>Trombidiformes</taxon>
        <taxon>Prostigmata</taxon>
        <taxon>Anystina</taxon>
        <taxon>Parasitengona</taxon>
        <taxon>Trombiculoidea</taxon>
        <taxon>Trombiculidae</taxon>
        <taxon>Leptotrombidium</taxon>
    </lineage>
</organism>